<evidence type="ECO:0000313" key="2">
    <source>
        <dbReference type="Proteomes" id="UP000044625"/>
    </source>
</evidence>
<dbReference type="Proteomes" id="UP000044625">
    <property type="component" value="Unassembled WGS sequence"/>
</dbReference>
<organism evidence="1 2">
    <name type="scientific">Yersinia pekkanenii</name>
    <dbReference type="NCBI Taxonomy" id="1288385"/>
    <lineage>
        <taxon>Bacteria</taxon>
        <taxon>Pseudomonadati</taxon>
        <taxon>Pseudomonadota</taxon>
        <taxon>Gammaproteobacteria</taxon>
        <taxon>Enterobacterales</taxon>
        <taxon>Yersiniaceae</taxon>
        <taxon>Yersinia</taxon>
    </lineage>
</organism>
<reference evidence="1 2" key="1">
    <citation type="submission" date="2015-03" db="EMBL/GenBank/DDBJ databases">
        <authorList>
            <consortium name="Pathogen Informatics"/>
            <person name="Murphy D."/>
        </authorList>
    </citation>
    <scope>NUCLEOTIDE SEQUENCE [LARGE SCALE GENOMIC DNA]</scope>
    <source>
        <strain evidence="2">type strain: CIP110230</strain>
    </source>
</reference>
<dbReference type="EMBL" id="CWJL01000018">
    <property type="protein sequence ID" value="CRY68198.1"/>
    <property type="molecule type" value="Genomic_DNA"/>
</dbReference>
<accession>A0ABM9TZ51</accession>
<proteinExistence type="predicted"/>
<sequence length="54" mass="5847">MCLCGFTQTMLLTISAVNPPKSSQGRGGVFGLPEFDTIKTAFNARLIMGNRKIN</sequence>
<keyword evidence="2" id="KW-1185">Reference proteome</keyword>
<evidence type="ECO:0000313" key="1">
    <source>
        <dbReference type="EMBL" id="CRY68198.1"/>
    </source>
</evidence>
<protein>
    <submittedName>
        <fullName evidence="1">Uncharacterized protein</fullName>
    </submittedName>
</protein>
<comment type="caution">
    <text evidence="1">The sequence shown here is derived from an EMBL/GenBank/DDBJ whole genome shotgun (WGS) entry which is preliminary data.</text>
</comment>
<gene>
    <name evidence="1" type="ORF">ERS137968_03299</name>
</gene>
<name>A0ABM9TZ51_9GAMM</name>